<sequence length="399" mass="45283">MEDQVKKTYAKLTKILRGETSGVPAFPEYANDPKYADLYEKLRQRLDMIATGFQKSSDVPGGTENSDYNLLKFLFWPEHAEVALEIPIDKFADAEEITARLKRDDVKVVAGHLHKMAENGSIFHKKENGKDYYRLLGYTPGLLEFQASRLTTENIQVFGQYLGEAVMPAVFDMKVPSWRYLPVNQAVTVDNKILAYENVTEIIKSKKRIAVAPCMCRSLKPDACKVTDKPYDCCLQYDEWADLYVNDLKMSRYITQEEALALVKHNQENNIVMMAAGSLESEIMCSCCECCCDLLKAYKAFKGQSSEMVTNYYVDIDKDKCIECGKCAEVCFTREGIIMNENGKWEYHMDKCVGCGVCVNNCPNKALVLKRKPEDKQFIPPKTMFDTFAIQASGRVGKK</sequence>
<protein>
    <submittedName>
        <fullName evidence="5">Ion-translocating oxidoreductase complex subunit B</fullName>
    </submittedName>
</protein>
<organism evidence="5 6">
    <name type="scientific">Sporomusa silvacetica DSM 10669</name>
    <dbReference type="NCBI Taxonomy" id="1123289"/>
    <lineage>
        <taxon>Bacteria</taxon>
        <taxon>Bacillati</taxon>
        <taxon>Bacillota</taxon>
        <taxon>Negativicutes</taxon>
        <taxon>Selenomonadales</taxon>
        <taxon>Sporomusaceae</taxon>
        <taxon>Sporomusa</taxon>
    </lineage>
</organism>
<keyword evidence="1" id="KW-0479">Metal-binding</keyword>
<dbReference type="RefSeq" id="WP_094607520.1">
    <property type="nucleotide sequence ID" value="NZ_CP155573.1"/>
</dbReference>
<dbReference type="PROSITE" id="PS00198">
    <property type="entry name" value="4FE4S_FER_1"/>
    <property type="match status" value="1"/>
</dbReference>
<name>A0ABZ3ILB4_9FIRM</name>
<dbReference type="EMBL" id="CP155573">
    <property type="protein sequence ID" value="XFO66252.1"/>
    <property type="molecule type" value="Genomic_DNA"/>
</dbReference>
<evidence type="ECO:0000256" key="2">
    <source>
        <dbReference type="ARBA" id="ARBA00023004"/>
    </source>
</evidence>
<evidence type="ECO:0000259" key="4">
    <source>
        <dbReference type="PROSITE" id="PS51379"/>
    </source>
</evidence>
<evidence type="ECO:0000256" key="3">
    <source>
        <dbReference type="ARBA" id="ARBA00023014"/>
    </source>
</evidence>
<reference evidence="5" key="1">
    <citation type="submission" date="2024-05" db="EMBL/GenBank/DDBJ databases">
        <title>Isolation and characterization of Sporomusa carbonis sp. nov., a carboxydotrophic hydrogenogen in the genus of Sporomusa isolated from a charcoal burning pile.</title>
        <authorList>
            <person name="Boeer T."/>
            <person name="Rosenbaum F."/>
            <person name="Eysell L."/>
            <person name="Mueller V."/>
            <person name="Daniel R."/>
            <person name="Poehlein A."/>
        </authorList>
    </citation>
    <scope>NUCLEOTIDE SEQUENCE [LARGE SCALE GENOMIC DNA]</scope>
    <source>
        <strain evidence="5">DSM 10669</strain>
    </source>
</reference>
<dbReference type="InterPro" id="IPR017900">
    <property type="entry name" value="4Fe4S_Fe_S_CS"/>
</dbReference>
<accession>A0ABZ3ILB4</accession>
<keyword evidence="3" id="KW-0411">Iron-sulfur</keyword>
<keyword evidence="6" id="KW-1185">Reference proteome</keyword>
<dbReference type="Proteomes" id="UP000216752">
    <property type="component" value="Chromosome"/>
</dbReference>
<dbReference type="InterPro" id="IPR017896">
    <property type="entry name" value="4Fe4S_Fe-S-bd"/>
</dbReference>
<feature type="domain" description="4Fe-4S ferredoxin-type" evidence="4">
    <location>
        <begin position="343"/>
        <end position="372"/>
    </location>
</feature>
<dbReference type="Gene3D" id="3.30.70.20">
    <property type="match status" value="1"/>
</dbReference>
<keyword evidence="2" id="KW-0408">Iron</keyword>
<proteinExistence type="predicted"/>
<evidence type="ECO:0000313" key="5">
    <source>
        <dbReference type="EMBL" id="XFO66252.1"/>
    </source>
</evidence>
<gene>
    <name evidence="5" type="primary">rsxB_2</name>
    <name evidence="5" type="ORF">SPSIL_024020</name>
</gene>
<evidence type="ECO:0000256" key="1">
    <source>
        <dbReference type="ARBA" id="ARBA00022723"/>
    </source>
</evidence>
<dbReference type="PROSITE" id="PS51379">
    <property type="entry name" value="4FE4S_FER_2"/>
    <property type="match status" value="2"/>
</dbReference>
<dbReference type="Pfam" id="PF14697">
    <property type="entry name" value="Fer4_21"/>
    <property type="match status" value="1"/>
</dbReference>
<feature type="domain" description="4Fe-4S ferredoxin-type" evidence="4">
    <location>
        <begin position="312"/>
        <end position="342"/>
    </location>
</feature>
<dbReference type="SUPFAM" id="SSF54862">
    <property type="entry name" value="4Fe-4S ferredoxins"/>
    <property type="match status" value="1"/>
</dbReference>
<evidence type="ECO:0000313" key="6">
    <source>
        <dbReference type="Proteomes" id="UP000216752"/>
    </source>
</evidence>